<dbReference type="PANTHER" id="PTHR43214">
    <property type="entry name" value="TWO-COMPONENT RESPONSE REGULATOR"/>
    <property type="match status" value="1"/>
</dbReference>
<comment type="caution">
    <text evidence="8">The sequence shown here is derived from an EMBL/GenBank/DDBJ whole genome shotgun (WGS) entry which is preliminary data.</text>
</comment>
<dbReference type="PROSITE" id="PS50043">
    <property type="entry name" value="HTH_LUXR_2"/>
    <property type="match status" value="1"/>
</dbReference>
<evidence type="ECO:0000259" key="7">
    <source>
        <dbReference type="PROSITE" id="PS50110"/>
    </source>
</evidence>
<dbReference type="SMART" id="SM00448">
    <property type="entry name" value="REC"/>
    <property type="match status" value="1"/>
</dbReference>
<keyword evidence="1 5" id="KW-0597">Phosphoprotein</keyword>
<dbReference type="PRINTS" id="PR00038">
    <property type="entry name" value="HTHLUXR"/>
</dbReference>
<organism evidence="8 9">
    <name type="scientific">Nibrella viscosa</name>
    <dbReference type="NCBI Taxonomy" id="1084524"/>
    <lineage>
        <taxon>Bacteria</taxon>
        <taxon>Pseudomonadati</taxon>
        <taxon>Bacteroidota</taxon>
        <taxon>Cytophagia</taxon>
        <taxon>Cytophagales</taxon>
        <taxon>Spirosomataceae</taxon>
        <taxon>Nibrella</taxon>
    </lineage>
</organism>
<dbReference type="InterPro" id="IPR058245">
    <property type="entry name" value="NreC/VraR/RcsB-like_REC"/>
</dbReference>
<dbReference type="CDD" id="cd06170">
    <property type="entry name" value="LuxR_C_like"/>
    <property type="match status" value="1"/>
</dbReference>
<dbReference type="EMBL" id="BAABHB010000001">
    <property type="protein sequence ID" value="GAA4398062.1"/>
    <property type="molecule type" value="Genomic_DNA"/>
</dbReference>
<dbReference type="RefSeq" id="WP_345264226.1">
    <property type="nucleotide sequence ID" value="NZ_BAABHB010000001.1"/>
</dbReference>
<dbReference type="Pfam" id="PF00196">
    <property type="entry name" value="GerE"/>
    <property type="match status" value="1"/>
</dbReference>
<evidence type="ECO:0000313" key="8">
    <source>
        <dbReference type="EMBL" id="GAA4398062.1"/>
    </source>
</evidence>
<dbReference type="SUPFAM" id="SSF52172">
    <property type="entry name" value="CheY-like"/>
    <property type="match status" value="1"/>
</dbReference>
<keyword evidence="9" id="KW-1185">Reference proteome</keyword>
<dbReference type="InterPro" id="IPR039420">
    <property type="entry name" value="WalR-like"/>
</dbReference>
<dbReference type="Gene3D" id="3.40.50.2300">
    <property type="match status" value="1"/>
</dbReference>
<evidence type="ECO:0000256" key="2">
    <source>
        <dbReference type="ARBA" id="ARBA00023015"/>
    </source>
</evidence>
<sequence>MATYPSVRILLIDDHRLFNDALKTLLTTQPDLTVCGQVFTANDALPAIHRLTPQLVLLDVNLQGVNGIDLGRQLLLHFPGLRVMLLTMYNQPKLLEEARQAGLHGYLLKDATTDQLLTGIRTVVTGGTYFSLNEFGTSLPDDHFGDDFARRLNLTFREVEVVQLICQGLSSEQIAAQLNLSVDTVKTHRKNIYFKLGINKVADLIQFAVKQGI</sequence>
<name>A0ABP8JZN3_9BACT</name>
<feature type="domain" description="Response regulatory" evidence="7">
    <location>
        <begin position="8"/>
        <end position="124"/>
    </location>
</feature>
<dbReference type="Pfam" id="PF00072">
    <property type="entry name" value="Response_reg"/>
    <property type="match status" value="1"/>
</dbReference>
<dbReference type="PROSITE" id="PS50110">
    <property type="entry name" value="RESPONSE_REGULATORY"/>
    <property type="match status" value="1"/>
</dbReference>
<feature type="domain" description="HTH luxR-type" evidence="6">
    <location>
        <begin position="147"/>
        <end position="212"/>
    </location>
</feature>
<dbReference type="PROSITE" id="PS00622">
    <property type="entry name" value="HTH_LUXR_1"/>
    <property type="match status" value="1"/>
</dbReference>
<dbReference type="InterPro" id="IPR011006">
    <property type="entry name" value="CheY-like_superfamily"/>
</dbReference>
<dbReference type="Proteomes" id="UP001500936">
    <property type="component" value="Unassembled WGS sequence"/>
</dbReference>
<dbReference type="SUPFAM" id="SSF46894">
    <property type="entry name" value="C-terminal effector domain of the bipartite response regulators"/>
    <property type="match status" value="1"/>
</dbReference>
<evidence type="ECO:0000256" key="5">
    <source>
        <dbReference type="PROSITE-ProRule" id="PRU00169"/>
    </source>
</evidence>
<evidence type="ECO:0000313" key="9">
    <source>
        <dbReference type="Proteomes" id="UP001500936"/>
    </source>
</evidence>
<reference evidence="9" key="1">
    <citation type="journal article" date="2019" name="Int. J. Syst. Evol. Microbiol.">
        <title>The Global Catalogue of Microorganisms (GCM) 10K type strain sequencing project: providing services to taxonomists for standard genome sequencing and annotation.</title>
        <authorList>
            <consortium name="The Broad Institute Genomics Platform"/>
            <consortium name="The Broad Institute Genome Sequencing Center for Infectious Disease"/>
            <person name="Wu L."/>
            <person name="Ma J."/>
        </authorList>
    </citation>
    <scope>NUCLEOTIDE SEQUENCE [LARGE SCALE GENOMIC DNA]</scope>
    <source>
        <strain evidence="9">JCM 17925</strain>
    </source>
</reference>
<dbReference type="InterPro" id="IPR016032">
    <property type="entry name" value="Sig_transdc_resp-reg_C-effctor"/>
</dbReference>
<dbReference type="SMART" id="SM00421">
    <property type="entry name" value="HTH_LUXR"/>
    <property type="match status" value="1"/>
</dbReference>
<keyword evidence="3" id="KW-0238">DNA-binding</keyword>
<keyword evidence="4" id="KW-0804">Transcription</keyword>
<dbReference type="InterPro" id="IPR001789">
    <property type="entry name" value="Sig_transdc_resp-reg_receiver"/>
</dbReference>
<evidence type="ECO:0000256" key="4">
    <source>
        <dbReference type="ARBA" id="ARBA00023163"/>
    </source>
</evidence>
<gene>
    <name evidence="8" type="ORF">GCM10023187_08200</name>
</gene>
<proteinExistence type="predicted"/>
<feature type="modified residue" description="4-aspartylphosphate" evidence="5">
    <location>
        <position position="59"/>
    </location>
</feature>
<accession>A0ABP8JZN3</accession>
<keyword evidence="2" id="KW-0805">Transcription regulation</keyword>
<evidence type="ECO:0000256" key="1">
    <source>
        <dbReference type="ARBA" id="ARBA00022553"/>
    </source>
</evidence>
<dbReference type="CDD" id="cd17535">
    <property type="entry name" value="REC_NarL-like"/>
    <property type="match status" value="1"/>
</dbReference>
<dbReference type="InterPro" id="IPR000792">
    <property type="entry name" value="Tscrpt_reg_LuxR_C"/>
</dbReference>
<dbReference type="PANTHER" id="PTHR43214:SF41">
    <property type="entry name" value="NITRATE_NITRITE RESPONSE REGULATOR PROTEIN NARP"/>
    <property type="match status" value="1"/>
</dbReference>
<protein>
    <submittedName>
        <fullName evidence="8">Response regulator transcription factor</fullName>
    </submittedName>
</protein>
<evidence type="ECO:0000259" key="6">
    <source>
        <dbReference type="PROSITE" id="PS50043"/>
    </source>
</evidence>
<evidence type="ECO:0000256" key="3">
    <source>
        <dbReference type="ARBA" id="ARBA00023125"/>
    </source>
</evidence>